<dbReference type="KEGG" id="seds:AAY24_04625"/>
<evidence type="ECO:0000256" key="2">
    <source>
        <dbReference type="ARBA" id="ARBA00023002"/>
    </source>
</evidence>
<dbReference type="GO" id="GO:0016491">
    <property type="term" value="F:oxidoreductase activity"/>
    <property type="evidence" value="ECO:0007669"/>
    <property type="project" value="UniProtKB-KW"/>
</dbReference>
<dbReference type="EMBL" id="CP011412">
    <property type="protein sequence ID" value="AKH19763.1"/>
    <property type="molecule type" value="Genomic_DNA"/>
</dbReference>
<comment type="similarity">
    <text evidence="1">Belongs to the short-chain dehydrogenases/reductases (SDR) family.</text>
</comment>
<organism evidence="3 4">
    <name type="scientific">Sedimenticola thiotaurini</name>
    <dbReference type="NCBI Taxonomy" id="1543721"/>
    <lineage>
        <taxon>Bacteria</taxon>
        <taxon>Pseudomonadati</taxon>
        <taxon>Pseudomonadota</taxon>
        <taxon>Gammaproteobacteria</taxon>
        <taxon>Chromatiales</taxon>
        <taxon>Sedimenticolaceae</taxon>
        <taxon>Sedimenticola</taxon>
    </lineage>
</organism>
<evidence type="ECO:0000313" key="4">
    <source>
        <dbReference type="Proteomes" id="UP000034410"/>
    </source>
</evidence>
<dbReference type="InterPro" id="IPR020904">
    <property type="entry name" value="Sc_DH/Rdtase_CS"/>
</dbReference>
<reference evidence="3 4" key="1">
    <citation type="journal article" date="2015" name="Genome Announc.">
        <title>Complete Genome Sequence of Sedimenticola thiotaurini Strain SIP-G1, a Polyphosphate- and Polyhydroxyalkanoate-Accumulating Sulfur-Oxidizing Gammaproteobacterium Isolated from Salt Marsh Sediments.</title>
        <authorList>
            <person name="Flood B.E."/>
            <person name="Jones D.S."/>
            <person name="Bailey J.V."/>
        </authorList>
    </citation>
    <scope>NUCLEOTIDE SEQUENCE [LARGE SCALE GENOMIC DNA]</scope>
    <source>
        <strain evidence="3 4">SIP-G1</strain>
    </source>
</reference>
<accession>A0A0F7JYN5</accession>
<dbReference type="PANTHER" id="PTHR42901:SF1">
    <property type="entry name" value="ALCOHOL DEHYDROGENASE"/>
    <property type="match status" value="1"/>
</dbReference>
<name>A0A0F7JYN5_9GAMM</name>
<dbReference type="AlphaFoldDB" id="A0A0F7JYN5"/>
<proteinExistence type="inferred from homology"/>
<dbReference type="PROSITE" id="PS00061">
    <property type="entry name" value="ADH_SHORT"/>
    <property type="match status" value="1"/>
</dbReference>
<dbReference type="PATRIC" id="fig|1543721.4.peg.969"/>
<dbReference type="RefSeq" id="WP_046858699.1">
    <property type="nucleotide sequence ID" value="NZ_CP011412.1"/>
</dbReference>
<evidence type="ECO:0000313" key="3">
    <source>
        <dbReference type="EMBL" id="AKH19763.1"/>
    </source>
</evidence>
<evidence type="ECO:0000256" key="1">
    <source>
        <dbReference type="ARBA" id="ARBA00006484"/>
    </source>
</evidence>
<dbReference type="InterPro" id="IPR002347">
    <property type="entry name" value="SDR_fam"/>
</dbReference>
<dbReference type="OrthoDB" id="9790785at2"/>
<dbReference type="PANTHER" id="PTHR42901">
    <property type="entry name" value="ALCOHOL DEHYDROGENASE"/>
    <property type="match status" value="1"/>
</dbReference>
<dbReference type="SUPFAM" id="SSF51735">
    <property type="entry name" value="NAD(P)-binding Rossmann-fold domains"/>
    <property type="match status" value="1"/>
</dbReference>
<dbReference type="Proteomes" id="UP000034410">
    <property type="component" value="Chromosome"/>
</dbReference>
<gene>
    <name evidence="3" type="ORF">AAY24_04625</name>
</gene>
<dbReference type="Gene3D" id="3.40.50.720">
    <property type="entry name" value="NAD(P)-binding Rossmann-like Domain"/>
    <property type="match status" value="1"/>
</dbReference>
<keyword evidence="2" id="KW-0560">Oxidoreductase</keyword>
<dbReference type="InterPro" id="IPR036291">
    <property type="entry name" value="NAD(P)-bd_dom_sf"/>
</dbReference>
<dbReference type="PRINTS" id="PR00081">
    <property type="entry name" value="GDHRDH"/>
</dbReference>
<dbReference type="Pfam" id="PF00106">
    <property type="entry name" value="adh_short"/>
    <property type="match status" value="1"/>
</dbReference>
<protein>
    <submittedName>
        <fullName evidence="3">3-oxoacyl-ACP reductase</fullName>
    </submittedName>
</protein>
<sequence length="247" mass="26746">MRDYHPPKELLAGRTILVTGAGDGIGREAAIAFANHGATVILLGRTIAKLEAVYDTIEAAGGVKPAIYPMNLEGASPHDYTELAETLGKEFGSLEGLLHNAAHLPYLSRLDDYDPGIWHQVMQVNLNAPFLLTQACLPLLRKAEDASIVFTGDHVGRESKAYWGAYGVSKFGLEGLMRLLAEETRGSSNIRVNSFAPGPTRTKLRMLAFPGEDLETVKTADQLMPDYLWLMGPDSIGTSGQMLEYGG</sequence>
<dbReference type="NCBIfam" id="NF006509">
    <property type="entry name" value="PRK08945.1"/>
    <property type="match status" value="1"/>
</dbReference>
<keyword evidence="4" id="KW-1185">Reference proteome</keyword>